<dbReference type="AlphaFoldDB" id="A0A833Y3K1"/>
<name>A0A833Y3K1_9CHIR</name>
<dbReference type="Proteomes" id="UP000664940">
    <property type="component" value="Unassembled WGS sequence"/>
</dbReference>
<reference evidence="2 3" key="1">
    <citation type="journal article" date="2020" name="Nature">
        <title>Six reference-quality genomes reveal evolution of bat adaptations.</title>
        <authorList>
            <person name="Jebb D."/>
            <person name="Huang Z."/>
            <person name="Pippel M."/>
            <person name="Hughes G.M."/>
            <person name="Lavrichenko K."/>
            <person name="Devanna P."/>
            <person name="Winkler S."/>
            <person name="Jermiin L.S."/>
            <person name="Skirmuntt E.C."/>
            <person name="Katzourakis A."/>
            <person name="Burkitt-Gray L."/>
            <person name="Ray D.A."/>
            <person name="Sullivan K.A.M."/>
            <person name="Roscito J.G."/>
            <person name="Kirilenko B.M."/>
            <person name="Davalos L.M."/>
            <person name="Corthals A.P."/>
            <person name="Power M.L."/>
            <person name="Jones G."/>
            <person name="Ransome R.D."/>
            <person name="Dechmann D.K.N."/>
            <person name="Locatelli A.G."/>
            <person name="Puechmaille S.J."/>
            <person name="Fedrigo O."/>
            <person name="Jarvis E.D."/>
            <person name="Hiller M."/>
            <person name="Vernes S.C."/>
            <person name="Myers E.W."/>
            <person name="Teeling E.C."/>
        </authorList>
    </citation>
    <scope>NUCLEOTIDE SEQUENCE [LARGE SCALE GENOMIC DNA]</scope>
    <source>
        <strain evidence="2">Bat1K_MPI-CBG_1</strain>
    </source>
</reference>
<feature type="region of interest" description="Disordered" evidence="1">
    <location>
        <begin position="40"/>
        <end position="122"/>
    </location>
</feature>
<evidence type="ECO:0000313" key="2">
    <source>
        <dbReference type="EMBL" id="KAF6073488.1"/>
    </source>
</evidence>
<organism evidence="2 3">
    <name type="scientific">Phyllostomus discolor</name>
    <name type="common">pale spear-nosed bat</name>
    <dbReference type="NCBI Taxonomy" id="89673"/>
    <lineage>
        <taxon>Eukaryota</taxon>
        <taxon>Metazoa</taxon>
        <taxon>Chordata</taxon>
        <taxon>Craniata</taxon>
        <taxon>Vertebrata</taxon>
        <taxon>Euteleostomi</taxon>
        <taxon>Mammalia</taxon>
        <taxon>Eutheria</taxon>
        <taxon>Laurasiatheria</taxon>
        <taxon>Chiroptera</taxon>
        <taxon>Yangochiroptera</taxon>
        <taxon>Phyllostomidae</taxon>
        <taxon>Phyllostominae</taxon>
        <taxon>Phyllostomus</taxon>
    </lineage>
</organism>
<gene>
    <name evidence="2" type="ORF">HJG60_009611</name>
</gene>
<comment type="caution">
    <text evidence="2">The sequence shown here is derived from an EMBL/GenBank/DDBJ whole genome shotgun (WGS) entry which is preliminary data.</text>
</comment>
<evidence type="ECO:0000256" key="1">
    <source>
        <dbReference type="SAM" id="MobiDB-lite"/>
    </source>
</evidence>
<dbReference type="EMBL" id="JABVXQ010000016">
    <property type="protein sequence ID" value="KAF6073488.1"/>
    <property type="molecule type" value="Genomic_DNA"/>
</dbReference>
<protein>
    <submittedName>
        <fullName evidence="2">Uncharacterized protein</fullName>
    </submittedName>
</protein>
<feature type="compositionally biased region" description="Polar residues" evidence="1">
    <location>
        <begin position="47"/>
        <end position="64"/>
    </location>
</feature>
<feature type="compositionally biased region" description="Pro residues" evidence="1">
    <location>
        <begin position="96"/>
        <end position="115"/>
    </location>
</feature>
<evidence type="ECO:0000313" key="3">
    <source>
        <dbReference type="Proteomes" id="UP000664940"/>
    </source>
</evidence>
<proteinExistence type="predicted"/>
<sequence>MQRETIVLSGLPWSQITLRHSEKTGRRQMEGACTAGRVWRWLPPSPRTASVTESTGSGLANSSERTGEEEEGLCSGEQFVRPPARTARAPRRQRYPAPPIPPQAPPCRVPLPANLPEPRRSG</sequence>
<accession>A0A833Y3K1</accession>